<dbReference type="AlphaFoldDB" id="A0A9Q3HSJ9"/>
<evidence type="ECO:0000313" key="2">
    <source>
        <dbReference type="Proteomes" id="UP000765509"/>
    </source>
</evidence>
<sequence length="129" mass="14379">MVSWPYDMFMANCALLAISPFHWPYWPILHLTNPQAIILVFGPVGLFSIPGAYGPWPNPLFYGDFGPFSPPTASTAHSLYAMGPLGPFWPNSYEAKRGQWGSSSAPKARWAHLSQFWPQNPTDPENGQN</sequence>
<organism evidence="1 2">
    <name type="scientific">Austropuccinia psidii MF-1</name>
    <dbReference type="NCBI Taxonomy" id="1389203"/>
    <lineage>
        <taxon>Eukaryota</taxon>
        <taxon>Fungi</taxon>
        <taxon>Dikarya</taxon>
        <taxon>Basidiomycota</taxon>
        <taxon>Pucciniomycotina</taxon>
        <taxon>Pucciniomycetes</taxon>
        <taxon>Pucciniales</taxon>
        <taxon>Sphaerophragmiaceae</taxon>
        <taxon>Austropuccinia</taxon>
    </lineage>
</organism>
<keyword evidence="2" id="KW-1185">Reference proteome</keyword>
<gene>
    <name evidence="1" type="ORF">O181_052335</name>
</gene>
<comment type="caution">
    <text evidence="1">The sequence shown here is derived from an EMBL/GenBank/DDBJ whole genome shotgun (WGS) entry which is preliminary data.</text>
</comment>
<name>A0A9Q3HSJ9_9BASI</name>
<evidence type="ECO:0000313" key="1">
    <source>
        <dbReference type="EMBL" id="MBW0512620.1"/>
    </source>
</evidence>
<dbReference type="EMBL" id="AVOT02022902">
    <property type="protein sequence ID" value="MBW0512620.1"/>
    <property type="molecule type" value="Genomic_DNA"/>
</dbReference>
<reference evidence="1" key="1">
    <citation type="submission" date="2021-03" db="EMBL/GenBank/DDBJ databases">
        <title>Draft genome sequence of rust myrtle Austropuccinia psidii MF-1, a brazilian biotype.</title>
        <authorList>
            <person name="Quecine M.C."/>
            <person name="Pachon D.M.R."/>
            <person name="Bonatelli M.L."/>
            <person name="Correr F.H."/>
            <person name="Franceschini L.M."/>
            <person name="Leite T.F."/>
            <person name="Margarido G.R.A."/>
            <person name="Almeida C.A."/>
            <person name="Ferrarezi J.A."/>
            <person name="Labate C.A."/>
        </authorList>
    </citation>
    <scope>NUCLEOTIDE SEQUENCE</scope>
    <source>
        <strain evidence="1">MF-1</strain>
    </source>
</reference>
<dbReference type="Proteomes" id="UP000765509">
    <property type="component" value="Unassembled WGS sequence"/>
</dbReference>
<accession>A0A9Q3HSJ9</accession>
<proteinExistence type="predicted"/>
<protein>
    <submittedName>
        <fullName evidence="1">Uncharacterized protein</fullName>
    </submittedName>
</protein>